<dbReference type="InterPro" id="IPR005119">
    <property type="entry name" value="LysR_subst-bd"/>
</dbReference>
<organism evidence="5 6">
    <name type="scientific">Alicyclobacillus dauci</name>
    <dbReference type="NCBI Taxonomy" id="1475485"/>
    <lineage>
        <taxon>Bacteria</taxon>
        <taxon>Bacillati</taxon>
        <taxon>Bacillota</taxon>
        <taxon>Bacilli</taxon>
        <taxon>Bacillales</taxon>
        <taxon>Alicyclobacillaceae</taxon>
        <taxon>Alicyclobacillus</taxon>
    </lineage>
</organism>
<dbReference type="Proteomes" id="UP001164803">
    <property type="component" value="Chromosome"/>
</dbReference>
<evidence type="ECO:0000256" key="2">
    <source>
        <dbReference type="ARBA" id="ARBA00023015"/>
    </source>
</evidence>
<evidence type="ECO:0000259" key="4">
    <source>
        <dbReference type="Pfam" id="PF03466"/>
    </source>
</evidence>
<dbReference type="RefSeq" id="WP_268044950.1">
    <property type="nucleotide sequence ID" value="NZ_CP104064.1"/>
</dbReference>
<dbReference type="Gene3D" id="3.40.190.290">
    <property type="match status" value="1"/>
</dbReference>
<dbReference type="EMBL" id="CP104064">
    <property type="protein sequence ID" value="WAH37459.1"/>
    <property type="molecule type" value="Genomic_DNA"/>
</dbReference>
<feature type="domain" description="LysR substrate-binding" evidence="4">
    <location>
        <begin position="6"/>
        <end position="80"/>
    </location>
</feature>
<dbReference type="CDD" id="cd05466">
    <property type="entry name" value="PBP2_LTTR_substrate"/>
    <property type="match status" value="1"/>
</dbReference>
<keyword evidence="3" id="KW-0804">Transcription</keyword>
<reference evidence="5" key="1">
    <citation type="submission" date="2022-08" db="EMBL/GenBank/DDBJ databases">
        <title>Alicyclobacillus dauci DSM2870, complete genome.</title>
        <authorList>
            <person name="Wang Q."/>
            <person name="Cai R."/>
            <person name="Wang Z."/>
        </authorList>
    </citation>
    <scope>NUCLEOTIDE SEQUENCE</scope>
    <source>
        <strain evidence="5">DSM 28700</strain>
    </source>
</reference>
<evidence type="ECO:0000256" key="1">
    <source>
        <dbReference type="ARBA" id="ARBA00009437"/>
    </source>
</evidence>
<comment type="similarity">
    <text evidence="1">Belongs to the LysR transcriptional regulatory family.</text>
</comment>
<dbReference type="PANTHER" id="PTHR30126">
    <property type="entry name" value="HTH-TYPE TRANSCRIPTIONAL REGULATOR"/>
    <property type="match status" value="1"/>
</dbReference>
<protein>
    <submittedName>
        <fullName evidence="5">LysR family transcriptional regulator substrate-binding protein</fullName>
    </submittedName>
</protein>
<keyword evidence="2" id="KW-0805">Transcription regulation</keyword>
<evidence type="ECO:0000313" key="6">
    <source>
        <dbReference type="Proteomes" id="UP001164803"/>
    </source>
</evidence>
<accession>A0ABY6Z3J2</accession>
<evidence type="ECO:0000313" key="5">
    <source>
        <dbReference type="EMBL" id="WAH37459.1"/>
    </source>
</evidence>
<keyword evidence="6" id="KW-1185">Reference proteome</keyword>
<sequence>MAVRYRRVEFANVEAIKQYTMAGLGVTLLPKMAVAEELRNQSLVSVRWVGPEFPVVTQLCWHKEKWMSSALQAFITVVTEILG</sequence>
<dbReference type="PANTHER" id="PTHR30126:SF100">
    <property type="entry name" value="LYSR-FAMILY TRANSCRIPTIONAL REGULATOR"/>
    <property type="match status" value="1"/>
</dbReference>
<gene>
    <name evidence="5" type="ORF">NZD86_02660</name>
</gene>
<proteinExistence type="inferred from homology"/>
<evidence type="ECO:0000256" key="3">
    <source>
        <dbReference type="ARBA" id="ARBA00023163"/>
    </source>
</evidence>
<dbReference type="Pfam" id="PF03466">
    <property type="entry name" value="LysR_substrate"/>
    <property type="match status" value="1"/>
</dbReference>
<name>A0ABY6Z3J2_9BACL</name>
<dbReference type="SUPFAM" id="SSF53850">
    <property type="entry name" value="Periplasmic binding protein-like II"/>
    <property type="match status" value="1"/>
</dbReference>